<feature type="domain" description="CTP synthase N-terminal" evidence="1">
    <location>
        <begin position="4"/>
        <end position="50"/>
    </location>
</feature>
<proteinExistence type="predicted"/>
<dbReference type="PANTHER" id="PTHR11550:SF0">
    <property type="entry name" value="CTP SYNTHASE-RELATED"/>
    <property type="match status" value="1"/>
</dbReference>
<dbReference type="InterPro" id="IPR004468">
    <property type="entry name" value="CTP_synthase"/>
</dbReference>
<dbReference type="GO" id="GO:0003883">
    <property type="term" value="F:CTP synthase activity"/>
    <property type="evidence" value="ECO:0007669"/>
    <property type="project" value="InterPro"/>
</dbReference>
<comment type="caution">
    <text evidence="2">The sequence shown here is derived from an EMBL/GenBank/DDBJ whole genome shotgun (WGS) entry which is preliminary data.</text>
</comment>
<protein>
    <recommendedName>
        <fullName evidence="1">CTP synthase N-terminal domain-containing protein</fullName>
    </recommendedName>
</protein>
<feature type="non-terminal residue" evidence="2">
    <location>
        <position position="51"/>
    </location>
</feature>
<evidence type="ECO:0000313" key="2">
    <source>
        <dbReference type="EMBL" id="GAF93500.1"/>
    </source>
</evidence>
<dbReference type="Gene3D" id="3.40.50.300">
    <property type="entry name" value="P-loop containing nucleotide triphosphate hydrolases"/>
    <property type="match status" value="1"/>
</dbReference>
<dbReference type="Pfam" id="PF06418">
    <property type="entry name" value="CTP_synth_N"/>
    <property type="match status" value="1"/>
</dbReference>
<gene>
    <name evidence="2" type="ORF">S01H1_31841</name>
</gene>
<reference evidence="2" key="1">
    <citation type="journal article" date="2014" name="Front. Microbiol.">
        <title>High frequency of phylogenetically diverse reductive dehalogenase-homologous genes in deep subseafloor sedimentary metagenomes.</title>
        <authorList>
            <person name="Kawai M."/>
            <person name="Futagami T."/>
            <person name="Toyoda A."/>
            <person name="Takaki Y."/>
            <person name="Nishi S."/>
            <person name="Hori S."/>
            <person name="Arai W."/>
            <person name="Tsubouchi T."/>
            <person name="Morono Y."/>
            <person name="Uchiyama I."/>
            <person name="Ito T."/>
            <person name="Fujiyama A."/>
            <person name="Inagaki F."/>
            <person name="Takami H."/>
        </authorList>
    </citation>
    <scope>NUCLEOTIDE SEQUENCE</scope>
    <source>
        <strain evidence="2">Expedition CK06-06</strain>
    </source>
</reference>
<dbReference type="GO" id="GO:0019856">
    <property type="term" value="P:pyrimidine nucleobase biosynthetic process"/>
    <property type="evidence" value="ECO:0007669"/>
    <property type="project" value="TreeGrafter"/>
</dbReference>
<organism evidence="2">
    <name type="scientific">marine sediment metagenome</name>
    <dbReference type="NCBI Taxonomy" id="412755"/>
    <lineage>
        <taxon>unclassified sequences</taxon>
        <taxon>metagenomes</taxon>
        <taxon>ecological metagenomes</taxon>
    </lineage>
</organism>
<evidence type="ECO:0000259" key="1">
    <source>
        <dbReference type="Pfam" id="PF06418"/>
    </source>
</evidence>
<dbReference type="AlphaFoldDB" id="X0UYM9"/>
<dbReference type="SUPFAM" id="SSF52540">
    <property type="entry name" value="P-loop containing nucleoside triphosphate hydrolases"/>
    <property type="match status" value="1"/>
</dbReference>
<dbReference type="EMBL" id="BARS01019673">
    <property type="protein sequence ID" value="GAF93500.1"/>
    <property type="molecule type" value="Genomic_DNA"/>
</dbReference>
<sequence length="51" mass="5451">MVNYIIITGGVVSGLGKGITTASIGKILQLHGYRVTAMKIDPYINCDEGRI</sequence>
<dbReference type="GO" id="GO:0042802">
    <property type="term" value="F:identical protein binding"/>
    <property type="evidence" value="ECO:0007669"/>
    <property type="project" value="TreeGrafter"/>
</dbReference>
<dbReference type="InterPro" id="IPR017456">
    <property type="entry name" value="CTP_synthase_N"/>
</dbReference>
<dbReference type="PANTHER" id="PTHR11550">
    <property type="entry name" value="CTP SYNTHASE"/>
    <property type="match status" value="1"/>
</dbReference>
<dbReference type="GO" id="GO:0006241">
    <property type="term" value="P:CTP biosynthetic process"/>
    <property type="evidence" value="ECO:0007669"/>
    <property type="project" value="TreeGrafter"/>
</dbReference>
<name>X0UYM9_9ZZZZ</name>
<accession>X0UYM9</accession>
<dbReference type="InterPro" id="IPR027417">
    <property type="entry name" value="P-loop_NTPase"/>
</dbReference>